<name>A0A9P6W6M1_RHOMI</name>
<evidence type="ECO:0000313" key="2">
    <source>
        <dbReference type="EMBL" id="KAG0664044.1"/>
    </source>
</evidence>
<keyword evidence="3" id="KW-1185">Reference proteome</keyword>
<feature type="compositionally biased region" description="Basic and acidic residues" evidence="1">
    <location>
        <begin position="1"/>
        <end position="11"/>
    </location>
</feature>
<feature type="region of interest" description="Disordered" evidence="1">
    <location>
        <begin position="1"/>
        <end position="86"/>
    </location>
</feature>
<dbReference type="EMBL" id="PUHQ01000016">
    <property type="protein sequence ID" value="KAG0664044.1"/>
    <property type="molecule type" value="Genomic_DNA"/>
</dbReference>
<evidence type="ECO:0000313" key="3">
    <source>
        <dbReference type="Proteomes" id="UP000777482"/>
    </source>
</evidence>
<proteinExistence type="predicted"/>
<dbReference type="AlphaFoldDB" id="A0A9P6W6M1"/>
<evidence type="ECO:0000256" key="1">
    <source>
        <dbReference type="SAM" id="MobiDB-lite"/>
    </source>
</evidence>
<reference evidence="2 3" key="1">
    <citation type="submission" date="2020-11" db="EMBL/GenBank/DDBJ databases">
        <title>Kefir isolates.</title>
        <authorList>
            <person name="Marcisauskas S."/>
            <person name="Kim Y."/>
            <person name="Blasche S."/>
        </authorList>
    </citation>
    <scope>NUCLEOTIDE SEQUENCE [LARGE SCALE GENOMIC DNA]</scope>
    <source>
        <strain evidence="2 3">KR</strain>
    </source>
</reference>
<organism evidence="2 3">
    <name type="scientific">Rhodotorula mucilaginosa</name>
    <name type="common">Yeast</name>
    <name type="synonym">Rhodotorula rubra</name>
    <dbReference type="NCBI Taxonomy" id="5537"/>
    <lineage>
        <taxon>Eukaryota</taxon>
        <taxon>Fungi</taxon>
        <taxon>Dikarya</taxon>
        <taxon>Basidiomycota</taxon>
        <taxon>Pucciniomycotina</taxon>
        <taxon>Microbotryomycetes</taxon>
        <taxon>Sporidiobolales</taxon>
        <taxon>Sporidiobolaceae</taxon>
        <taxon>Rhodotorula</taxon>
    </lineage>
</organism>
<comment type="caution">
    <text evidence="2">The sequence shown here is derived from an EMBL/GenBank/DDBJ whole genome shotgun (WGS) entry which is preliminary data.</text>
</comment>
<dbReference type="Proteomes" id="UP000777482">
    <property type="component" value="Unassembled WGS sequence"/>
</dbReference>
<protein>
    <submittedName>
        <fullName evidence="2">Uncharacterized protein</fullName>
    </submittedName>
</protein>
<gene>
    <name evidence="2" type="ORF">C6P46_001904</name>
</gene>
<accession>A0A9P6W6M1</accession>
<sequence>MADREQQRFDENATTAKHPVGAQHGAVVNQNEEFYRDPPNNLGLAHPEEQDRASDLIGSTNTEPIADPPSAEEQRRVQELAARLNK</sequence>
<dbReference type="OrthoDB" id="2520637at2759"/>